<organism evidence="2 3">
    <name type="scientific">Klebsiella pneumoniae</name>
    <dbReference type="NCBI Taxonomy" id="573"/>
    <lineage>
        <taxon>Bacteria</taxon>
        <taxon>Pseudomonadati</taxon>
        <taxon>Pseudomonadota</taxon>
        <taxon>Gammaproteobacteria</taxon>
        <taxon>Enterobacterales</taxon>
        <taxon>Enterobacteriaceae</taxon>
        <taxon>Klebsiella/Raoultella group</taxon>
        <taxon>Klebsiella</taxon>
        <taxon>Klebsiella pneumoniae complex</taxon>
    </lineage>
</organism>
<keyword evidence="1" id="KW-0812">Transmembrane</keyword>
<feature type="transmembrane region" description="Helical" evidence="1">
    <location>
        <begin position="15"/>
        <end position="44"/>
    </location>
</feature>
<dbReference type="EMBL" id="CP063008">
    <property type="protein sequence ID" value="QOU50632.1"/>
    <property type="molecule type" value="Genomic_DNA"/>
</dbReference>
<dbReference type="AlphaFoldDB" id="A0A7X2GPQ2"/>
<dbReference type="Proteomes" id="UP000439817">
    <property type="component" value="Chromosome"/>
</dbReference>
<reference evidence="2 3" key="1">
    <citation type="journal article" date="2020" name="Antibiotics">
        <title>Molecular Typing, Characterization of Antimicrobial Resistance, Virulence Profiling and Analysis of Whole-Genome Sequence of Clinical Klebsiella pneumoniae Isolates.</title>
        <authorList>
            <person name="Shelenkov A."/>
            <person name="Mikhaylova Y."/>
            <person name="Yanushevich Y."/>
            <person name="Samoilov A."/>
            <person name="Petrova L."/>
            <person name="Fomina V."/>
            <person name="Gusarov V."/>
            <person name="Zamyatin M."/>
            <person name="Shagin D."/>
            <person name="Akimkin V."/>
        </authorList>
    </citation>
    <scope>NUCLEOTIDE SEQUENCE [LARGE SCALE GENOMIC DNA]</scope>
    <source>
        <strain evidence="2 3">CriePir120</strain>
    </source>
</reference>
<accession>A0A7X2GPQ2</accession>
<dbReference type="RefSeq" id="WP_153908601.1">
    <property type="nucleotide sequence ID" value="NZ_CAAGTC010000007.1"/>
</dbReference>
<evidence type="ECO:0000313" key="3">
    <source>
        <dbReference type="Proteomes" id="UP000439817"/>
    </source>
</evidence>
<name>A0A7X2GPQ2_KLEPN</name>
<keyword evidence="1" id="KW-0472">Membrane</keyword>
<keyword evidence="1" id="KW-1133">Transmembrane helix</keyword>
<evidence type="ECO:0000256" key="1">
    <source>
        <dbReference type="SAM" id="Phobius"/>
    </source>
</evidence>
<evidence type="ECO:0000313" key="2">
    <source>
        <dbReference type="EMBL" id="QOU50632.1"/>
    </source>
</evidence>
<sequence length="53" mass="5976">MRVQVVKRRASGAQLYMMLVAVAVTYFYGWGLGALASVVLSVLYSLKITYKFR</sequence>
<protein>
    <submittedName>
        <fullName evidence="2">Uncharacterized protein</fullName>
    </submittedName>
</protein>
<gene>
    <name evidence="2" type="ORF">GJJ08_020145</name>
</gene>
<proteinExistence type="predicted"/>